<evidence type="ECO:0000313" key="8">
    <source>
        <dbReference type="EMBL" id="KKB59057.1"/>
    </source>
</evidence>
<dbReference type="InterPro" id="IPR011990">
    <property type="entry name" value="TPR-like_helical_dom_sf"/>
</dbReference>
<evidence type="ECO:0000259" key="7">
    <source>
        <dbReference type="Pfam" id="PF14322"/>
    </source>
</evidence>
<evidence type="ECO:0000256" key="3">
    <source>
        <dbReference type="ARBA" id="ARBA00022729"/>
    </source>
</evidence>
<feature type="domain" description="RagB/SusD" evidence="6">
    <location>
        <begin position="342"/>
        <end position="664"/>
    </location>
</feature>
<evidence type="ECO:0000256" key="4">
    <source>
        <dbReference type="ARBA" id="ARBA00023136"/>
    </source>
</evidence>
<proteinExistence type="inferred from homology"/>
<dbReference type="Pfam" id="PF14322">
    <property type="entry name" value="SusD-like_3"/>
    <property type="match status" value="1"/>
</dbReference>
<comment type="caution">
    <text evidence="8">The sequence shown here is derived from an EMBL/GenBank/DDBJ whole genome shotgun (WGS) entry which is preliminary data.</text>
</comment>
<comment type="similarity">
    <text evidence="2">Belongs to the SusD family.</text>
</comment>
<evidence type="ECO:0000256" key="2">
    <source>
        <dbReference type="ARBA" id="ARBA00006275"/>
    </source>
</evidence>
<comment type="subcellular location">
    <subcellularLocation>
        <location evidence="1">Cell outer membrane</location>
    </subcellularLocation>
</comment>
<organism evidence="8 9">
    <name type="scientific">Parabacteroides goldsteinii DSM 19448 = WAL 12034</name>
    <dbReference type="NCBI Taxonomy" id="927665"/>
    <lineage>
        <taxon>Bacteria</taxon>
        <taxon>Pseudomonadati</taxon>
        <taxon>Bacteroidota</taxon>
        <taxon>Bacteroidia</taxon>
        <taxon>Bacteroidales</taxon>
        <taxon>Tannerellaceae</taxon>
        <taxon>Parabacteroides</taxon>
    </lineage>
</organism>
<dbReference type="Proteomes" id="UP000033047">
    <property type="component" value="Unassembled WGS sequence"/>
</dbReference>
<dbReference type="AlphaFoldDB" id="A0A0F5JNT2"/>
<name>A0A0F5JNT2_9BACT</name>
<evidence type="ECO:0008006" key="10">
    <source>
        <dbReference type="Google" id="ProtNLM"/>
    </source>
</evidence>
<dbReference type="STRING" id="927665.HMPREF1535_00615"/>
<dbReference type="EMBL" id="AQHV01000003">
    <property type="protein sequence ID" value="KKB59057.1"/>
    <property type="molecule type" value="Genomic_DNA"/>
</dbReference>
<dbReference type="HOGENOM" id="CLU_015553_0_1_10"/>
<dbReference type="SUPFAM" id="SSF48452">
    <property type="entry name" value="TPR-like"/>
    <property type="match status" value="1"/>
</dbReference>
<evidence type="ECO:0000256" key="5">
    <source>
        <dbReference type="ARBA" id="ARBA00023237"/>
    </source>
</evidence>
<keyword evidence="4" id="KW-0472">Membrane</keyword>
<sequence>MKLNLKKIYIFPIVAACGILTSSCNDFLDREPISSITPAQYFNSAEELGAYAINYYTSLIATNDAAYNAGPLNVDGDTDNMVVGEANTGYFAADRWLVPSSGGPDFSLIRAMNYFLEQVLPKKEAGVISGATEDINHYIGEIYFLRATAYFDRLCTYGDFPIVTTVPEDKTEELVEFSKRAPRNEVARFILEDLDRAISLLKPGTAFNKVRIGKEMALLVKSRVALYEATFEKYHKGTPRVPGESGWPGANMAYNAGKTFNIDSEIDFFLTEAMSAAKEVADNHSLVQNTKVLNPAINQIYGWNPYFEMFSMPDPSSLDEVLMWRQFDSDLSITHGFMAYIMEGGNNGMTKSYVDAFLMENGLPIYAVNSGYKGDVTIDLQKEGRDGRLQLFVFGESTVVVNEDSLNLFEAPTVVALTEHRDRTGFRQRKHYCYDFSQIRNGVRGTNGIVVARAAEAYLNYLEASYLKNGSIDGTAASYWRQLRERAGIDPDFNKTIAATDLSKEPDWAVYSGSEKVDATMYNIRRERRCEFIGEGRRKGDLIRWRAFDALFPENMGKYIPEGVNFWTQMYKDEAYLKVDEKGNVTDESALIEQAEGKGDANISNRKDSKYIRPYRVIKENNEVWDGYQWRKAYYLSPYSVLELTLASPDSKLETSNLYQNPYWPTKASAPALE</sequence>
<dbReference type="RefSeq" id="WP_010802103.1">
    <property type="nucleotide sequence ID" value="NZ_KQ033912.1"/>
</dbReference>
<keyword evidence="3" id="KW-0732">Signal</keyword>
<dbReference type="Pfam" id="PF07980">
    <property type="entry name" value="SusD_RagB"/>
    <property type="match status" value="1"/>
</dbReference>
<feature type="domain" description="SusD-like N-terminal" evidence="7">
    <location>
        <begin position="26"/>
        <end position="224"/>
    </location>
</feature>
<evidence type="ECO:0000256" key="1">
    <source>
        <dbReference type="ARBA" id="ARBA00004442"/>
    </source>
</evidence>
<accession>A0A0F5JNT2</accession>
<keyword evidence="5" id="KW-0998">Cell outer membrane</keyword>
<dbReference type="PROSITE" id="PS51257">
    <property type="entry name" value="PROKAR_LIPOPROTEIN"/>
    <property type="match status" value="1"/>
</dbReference>
<dbReference type="InterPro" id="IPR012944">
    <property type="entry name" value="SusD_RagB_dom"/>
</dbReference>
<reference evidence="8 9" key="1">
    <citation type="submission" date="2013-04" db="EMBL/GenBank/DDBJ databases">
        <title>The Genome Sequence of Parabacteroides goldsteinii DSM 19448.</title>
        <authorList>
            <consortium name="The Broad Institute Genomics Platform"/>
            <person name="Earl A."/>
            <person name="Ward D."/>
            <person name="Feldgarden M."/>
            <person name="Gevers D."/>
            <person name="Martens E."/>
            <person name="Sakamoto M."/>
            <person name="Benno Y."/>
            <person name="Song Y."/>
            <person name="Liu C."/>
            <person name="Lee J."/>
            <person name="Bolanos M."/>
            <person name="Vaisanen M.L."/>
            <person name="Finegold S.M."/>
            <person name="Walker B."/>
            <person name="Young S."/>
            <person name="Zeng Q."/>
            <person name="Gargeya S."/>
            <person name="Fitzgerald M."/>
            <person name="Haas B."/>
            <person name="Abouelleil A."/>
            <person name="Allen A.W."/>
            <person name="Alvarado L."/>
            <person name="Arachchi H.M."/>
            <person name="Berlin A.M."/>
            <person name="Chapman S.B."/>
            <person name="Gainer-Dewar J."/>
            <person name="Goldberg J."/>
            <person name="Griggs A."/>
            <person name="Gujja S."/>
            <person name="Hansen M."/>
            <person name="Howarth C."/>
            <person name="Imamovic A."/>
            <person name="Ireland A."/>
            <person name="Larimer J."/>
            <person name="McCowan C."/>
            <person name="Murphy C."/>
            <person name="Pearson M."/>
            <person name="Poon T.W."/>
            <person name="Priest M."/>
            <person name="Roberts A."/>
            <person name="Saif S."/>
            <person name="Shea T."/>
            <person name="Sisk P."/>
            <person name="Sykes S."/>
            <person name="Wortman J."/>
            <person name="Nusbaum C."/>
            <person name="Birren B."/>
        </authorList>
    </citation>
    <scope>NUCLEOTIDE SEQUENCE [LARGE SCALE GENOMIC DNA]</scope>
    <source>
        <strain evidence="8 9">DSM 19448</strain>
    </source>
</reference>
<dbReference type="Gene3D" id="1.25.40.390">
    <property type="match status" value="1"/>
</dbReference>
<dbReference type="GO" id="GO:0009279">
    <property type="term" value="C:cell outer membrane"/>
    <property type="evidence" value="ECO:0007669"/>
    <property type="project" value="UniProtKB-SubCell"/>
</dbReference>
<protein>
    <recommendedName>
        <fullName evidence="10">RagB/SusD domain-containing protein</fullName>
    </recommendedName>
</protein>
<evidence type="ECO:0000259" key="6">
    <source>
        <dbReference type="Pfam" id="PF07980"/>
    </source>
</evidence>
<evidence type="ECO:0000313" key="9">
    <source>
        <dbReference type="Proteomes" id="UP000033047"/>
    </source>
</evidence>
<dbReference type="PATRIC" id="fig|927665.4.peg.622"/>
<dbReference type="InterPro" id="IPR033985">
    <property type="entry name" value="SusD-like_N"/>
</dbReference>
<gene>
    <name evidence="8" type="ORF">HMPREF1535_00615</name>
</gene>